<dbReference type="PANTHER" id="PTHR35271:SF1">
    <property type="entry name" value="ABC TRANSPORTER, SUBSTRATE-BINDING LIPOPROTEIN"/>
    <property type="match status" value="1"/>
</dbReference>
<dbReference type="Proteomes" id="UP000480684">
    <property type="component" value="Unassembled WGS sequence"/>
</dbReference>
<reference evidence="1 2" key="1">
    <citation type="submission" date="2020-02" db="EMBL/GenBank/DDBJ databases">
        <authorList>
            <person name="Dziuba M."/>
            <person name="Kuznetsov B."/>
            <person name="Mardanov A."/>
            <person name="Ravin N."/>
            <person name="Grouzdev D."/>
        </authorList>
    </citation>
    <scope>NUCLEOTIDE SEQUENCE [LARGE SCALE GENOMIC DNA]</scope>
    <source>
        <strain evidence="1 2">SpK</strain>
    </source>
</reference>
<dbReference type="AlphaFoldDB" id="A0A7C9QWE3"/>
<dbReference type="Gene3D" id="3.40.50.2300">
    <property type="match status" value="2"/>
</dbReference>
<gene>
    <name evidence="1" type="ORF">G4223_16645</name>
</gene>
<sequence length="329" mass="35001">MTRAKRIAGLFFATVCALALGAAVIVATHPRPKTVLIIGGHPANSKVADGLRMGLAERGWTEGENIRFVTAPPAFSSETLADEARNTIDRNTDLVVTLTTQAALATRDIAKPLGIPLLMIPASDPVAVGLVSGNIHPGQNITGITFAAQEARRLEYLARIAPTARRIWIPFDPSDPSPTAIVARLRPVAEKLGLTVLTQDVHNIRDLLKGLESLPRDVDAIFIPPDIRLSSNVRAIANAALARRLPITTPHLNGVEQGALFSYGFDIDTLGKQGARLADLILRGTPAADLPIEIAEMKLSVNLTVADLLGITVPDDLLRHAVIVGQAGE</sequence>
<dbReference type="InterPro" id="IPR028082">
    <property type="entry name" value="Peripla_BP_I"/>
</dbReference>
<proteinExistence type="predicted"/>
<dbReference type="InterPro" id="IPR007487">
    <property type="entry name" value="ABC_transpt-TYRBP-like"/>
</dbReference>
<dbReference type="RefSeq" id="WP_163682085.1">
    <property type="nucleotide sequence ID" value="NZ_JAAIYP010000043.1"/>
</dbReference>
<keyword evidence="2" id="KW-1185">Reference proteome</keyword>
<dbReference type="CDD" id="cd06325">
    <property type="entry name" value="PBP1_ABC_unchar_transporter"/>
    <property type="match status" value="1"/>
</dbReference>
<comment type="caution">
    <text evidence="1">The sequence shown here is derived from an EMBL/GenBank/DDBJ whole genome shotgun (WGS) entry which is preliminary data.</text>
</comment>
<name>A0A7C9QWE3_9PROT</name>
<dbReference type="Pfam" id="PF04392">
    <property type="entry name" value="ABC_sub_bind"/>
    <property type="match status" value="1"/>
</dbReference>
<accession>A0A7C9QWE3</accession>
<dbReference type="PANTHER" id="PTHR35271">
    <property type="entry name" value="ABC TRANSPORTER, SUBSTRATE-BINDING LIPOPROTEIN-RELATED"/>
    <property type="match status" value="1"/>
</dbReference>
<protein>
    <submittedName>
        <fullName evidence="1">ABC transporter</fullName>
    </submittedName>
</protein>
<evidence type="ECO:0000313" key="1">
    <source>
        <dbReference type="EMBL" id="NFV81741.1"/>
    </source>
</evidence>
<dbReference type="SUPFAM" id="SSF53822">
    <property type="entry name" value="Periplasmic binding protein-like I"/>
    <property type="match status" value="1"/>
</dbReference>
<dbReference type="EMBL" id="JAAIYP010000043">
    <property type="protein sequence ID" value="NFV81741.1"/>
    <property type="molecule type" value="Genomic_DNA"/>
</dbReference>
<organism evidence="1 2">
    <name type="scientific">Magnetospirillum aberrantis SpK</name>
    <dbReference type="NCBI Taxonomy" id="908842"/>
    <lineage>
        <taxon>Bacteria</taxon>
        <taxon>Pseudomonadati</taxon>
        <taxon>Pseudomonadota</taxon>
        <taxon>Alphaproteobacteria</taxon>
        <taxon>Rhodospirillales</taxon>
        <taxon>Rhodospirillaceae</taxon>
        <taxon>Magnetospirillum</taxon>
    </lineage>
</organism>
<evidence type="ECO:0000313" key="2">
    <source>
        <dbReference type="Proteomes" id="UP000480684"/>
    </source>
</evidence>